<keyword evidence="2" id="KW-1185">Reference proteome</keyword>
<organism evidence="1 2">
    <name type="scientific">Panicum virgatum</name>
    <name type="common">Blackwell switchgrass</name>
    <dbReference type="NCBI Taxonomy" id="38727"/>
    <lineage>
        <taxon>Eukaryota</taxon>
        <taxon>Viridiplantae</taxon>
        <taxon>Streptophyta</taxon>
        <taxon>Embryophyta</taxon>
        <taxon>Tracheophyta</taxon>
        <taxon>Spermatophyta</taxon>
        <taxon>Magnoliopsida</taxon>
        <taxon>Liliopsida</taxon>
        <taxon>Poales</taxon>
        <taxon>Poaceae</taxon>
        <taxon>PACMAD clade</taxon>
        <taxon>Panicoideae</taxon>
        <taxon>Panicodae</taxon>
        <taxon>Paniceae</taxon>
        <taxon>Panicinae</taxon>
        <taxon>Panicum</taxon>
        <taxon>Panicum sect. Hiantes</taxon>
    </lineage>
</organism>
<protein>
    <submittedName>
        <fullName evidence="1">Uncharacterized protein</fullName>
    </submittedName>
</protein>
<dbReference type="Proteomes" id="UP000823388">
    <property type="component" value="Chromosome 4N"/>
</dbReference>
<evidence type="ECO:0000313" key="2">
    <source>
        <dbReference type="Proteomes" id="UP000823388"/>
    </source>
</evidence>
<sequence>MPGRNLFLWPWKFRNKMVLELKTCTEGVPHAEARLAPTEVIAVALSILLFGKREHFHRQVPALNYLSYHANVFLAEIRKHNCESMQSRYGMHIT</sequence>
<accession>A0A8T0TA74</accession>
<gene>
    <name evidence="1" type="ORF">PVAP13_4NG340201</name>
</gene>
<dbReference type="AlphaFoldDB" id="A0A8T0TA74"/>
<reference evidence="1" key="1">
    <citation type="submission" date="2020-05" db="EMBL/GenBank/DDBJ databases">
        <title>WGS assembly of Panicum virgatum.</title>
        <authorList>
            <person name="Lovell J.T."/>
            <person name="Jenkins J."/>
            <person name="Shu S."/>
            <person name="Juenger T.E."/>
            <person name="Schmutz J."/>
        </authorList>
    </citation>
    <scope>NUCLEOTIDE SEQUENCE</scope>
    <source>
        <strain evidence="1">AP13</strain>
    </source>
</reference>
<proteinExistence type="predicted"/>
<comment type="caution">
    <text evidence="1">The sequence shown here is derived from an EMBL/GenBank/DDBJ whole genome shotgun (WGS) entry which is preliminary data.</text>
</comment>
<name>A0A8T0TA74_PANVG</name>
<dbReference type="EMBL" id="CM029044">
    <property type="protein sequence ID" value="KAG2608672.1"/>
    <property type="molecule type" value="Genomic_DNA"/>
</dbReference>
<evidence type="ECO:0000313" key="1">
    <source>
        <dbReference type="EMBL" id="KAG2608672.1"/>
    </source>
</evidence>